<dbReference type="EC" id="6.3.3.2" evidence="4"/>
<keyword evidence="3 4" id="KW-0067">ATP-binding</keyword>
<dbReference type="InterPro" id="IPR037171">
    <property type="entry name" value="NagB/RpiA_transferase-like"/>
</dbReference>
<organism evidence="5 6">
    <name type="scientific">Mesobacillus maritimus</name>
    <dbReference type="NCBI Taxonomy" id="1643336"/>
    <lineage>
        <taxon>Bacteria</taxon>
        <taxon>Bacillati</taxon>
        <taxon>Bacillota</taxon>
        <taxon>Bacilli</taxon>
        <taxon>Bacillales</taxon>
        <taxon>Bacillaceae</taxon>
        <taxon>Mesobacillus</taxon>
    </lineage>
</organism>
<sequence length="189" mass="21707">MDEKKQLRRSMKKQLENLSFPLYEDYSYKIAEKLFKDKNWLEAKSIGITISKPPEVDTLQIIRKAWEQGKQIAIPKCNPETRKLVFRTFTRFSQLEMVYSGLYEPVVSLTEEVNADALDLLIVPGLAFTKSGFRLGFGGGYYDRYLGEHKKQTVSLAFSQQVVAQLPVEPHDLPVSKIITEAEVIECER</sequence>
<dbReference type="PANTHER" id="PTHR23407:SF1">
    <property type="entry name" value="5-FORMYLTETRAHYDROFOLATE CYCLO-LIGASE"/>
    <property type="match status" value="1"/>
</dbReference>
<evidence type="ECO:0000256" key="1">
    <source>
        <dbReference type="ARBA" id="ARBA00010638"/>
    </source>
</evidence>
<keyword evidence="4" id="KW-0479">Metal-binding</keyword>
<dbReference type="Gene3D" id="3.40.50.10420">
    <property type="entry name" value="NagB/RpiA/CoA transferase-like"/>
    <property type="match status" value="1"/>
</dbReference>
<evidence type="ECO:0000313" key="5">
    <source>
        <dbReference type="EMBL" id="MBY0096373.1"/>
    </source>
</evidence>
<protein>
    <recommendedName>
        <fullName evidence="4">5-formyltetrahydrofolate cyclo-ligase</fullName>
        <ecNumber evidence="4">6.3.3.2</ecNumber>
    </recommendedName>
</protein>
<reference evidence="5 6" key="1">
    <citation type="submission" date="2020-07" db="EMBL/GenBank/DDBJ databases">
        <title>Fungal Genomes of the International Space Station.</title>
        <authorList>
            <person name="Seuylemezian A."/>
            <person name="Singh N.K."/>
            <person name="Wood J."/>
            <person name="Venkateswaran K."/>
        </authorList>
    </citation>
    <scope>NUCLEOTIDE SEQUENCE [LARGE SCALE GENOMIC DNA]</scope>
    <source>
        <strain evidence="5 6">PL-B2</strain>
    </source>
</reference>
<comment type="caution">
    <text evidence="5">The sequence shown here is derived from an EMBL/GenBank/DDBJ whole genome shotgun (WGS) entry which is preliminary data.</text>
</comment>
<dbReference type="GO" id="GO:0030272">
    <property type="term" value="F:5-formyltetrahydrofolate cyclo-ligase activity"/>
    <property type="evidence" value="ECO:0007669"/>
    <property type="project" value="UniProtKB-EC"/>
</dbReference>
<evidence type="ECO:0000313" key="6">
    <source>
        <dbReference type="Proteomes" id="UP000769780"/>
    </source>
</evidence>
<evidence type="ECO:0000256" key="4">
    <source>
        <dbReference type="RuleBase" id="RU361279"/>
    </source>
</evidence>
<keyword evidence="6" id="KW-1185">Reference proteome</keyword>
<evidence type="ECO:0000256" key="2">
    <source>
        <dbReference type="ARBA" id="ARBA00022741"/>
    </source>
</evidence>
<dbReference type="InterPro" id="IPR024185">
    <property type="entry name" value="FTHF_cligase-like_sf"/>
</dbReference>
<keyword evidence="2 4" id="KW-0547">Nucleotide-binding</keyword>
<comment type="similarity">
    <text evidence="1 4">Belongs to the 5-formyltetrahydrofolate cyclo-ligase family.</text>
</comment>
<gene>
    <name evidence="5" type="ORF">H0185_06080</name>
</gene>
<evidence type="ECO:0000256" key="3">
    <source>
        <dbReference type="ARBA" id="ARBA00022840"/>
    </source>
</evidence>
<comment type="cofactor">
    <cofactor evidence="4">
        <name>Mg(2+)</name>
        <dbReference type="ChEBI" id="CHEBI:18420"/>
    </cofactor>
</comment>
<dbReference type="Proteomes" id="UP000769780">
    <property type="component" value="Unassembled WGS sequence"/>
</dbReference>
<dbReference type="PANTHER" id="PTHR23407">
    <property type="entry name" value="ATPASE INHIBITOR/5-FORMYLTETRAHYDROFOLATE CYCLO-LIGASE"/>
    <property type="match status" value="1"/>
</dbReference>
<proteinExistence type="inferred from homology"/>
<dbReference type="InterPro" id="IPR002698">
    <property type="entry name" value="FTHF_cligase"/>
</dbReference>
<comment type="catalytic activity">
    <reaction evidence="4">
        <text>(6S)-5-formyl-5,6,7,8-tetrahydrofolate + ATP = (6R)-5,10-methenyltetrahydrofolate + ADP + phosphate</text>
        <dbReference type="Rhea" id="RHEA:10488"/>
        <dbReference type="ChEBI" id="CHEBI:30616"/>
        <dbReference type="ChEBI" id="CHEBI:43474"/>
        <dbReference type="ChEBI" id="CHEBI:57455"/>
        <dbReference type="ChEBI" id="CHEBI:57457"/>
        <dbReference type="ChEBI" id="CHEBI:456216"/>
        <dbReference type="EC" id="6.3.3.2"/>
    </reaction>
</comment>
<keyword evidence="4" id="KW-0460">Magnesium</keyword>
<keyword evidence="5" id="KW-0436">Ligase</keyword>
<dbReference type="Pfam" id="PF01812">
    <property type="entry name" value="5-FTHF_cyc-lig"/>
    <property type="match status" value="1"/>
</dbReference>
<dbReference type="RefSeq" id="WP_221872200.1">
    <property type="nucleotide sequence ID" value="NZ_JACWFH010000008.1"/>
</dbReference>
<dbReference type="EMBL" id="JACWFH010000008">
    <property type="protein sequence ID" value="MBY0096373.1"/>
    <property type="molecule type" value="Genomic_DNA"/>
</dbReference>
<name>A0ABS7K287_9BACI</name>
<dbReference type="SUPFAM" id="SSF100950">
    <property type="entry name" value="NagB/RpiA/CoA transferase-like"/>
    <property type="match status" value="1"/>
</dbReference>
<dbReference type="NCBIfam" id="TIGR02727">
    <property type="entry name" value="MTHFS_bact"/>
    <property type="match status" value="1"/>
</dbReference>
<accession>A0ABS7K287</accession>
<dbReference type="PIRSF" id="PIRSF006806">
    <property type="entry name" value="FTHF_cligase"/>
    <property type="match status" value="1"/>
</dbReference>